<gene>
    <name evidence="2" type="ORF">AMECASPLE_035734</name>
</gene>
<evidence type="ECO:0000313" key="3">
    <source>
        <dbReference type="Proteomes" id="UP001469553"/>
    </source>
</evidence>
<reference evidence="2 3" key="1">
    <citation type="submission" date="2021-06" db="EMBL/GenBank/DDBJ databases">
        <authorList>
            <person name="Palmer J.M."/>
        </authorList>
    </citation>
    <scope>NUCLEOTIDE SEQUENCE [LARGE SCALE GENOMIC DNA]</scope>
    <source>
        <strain evidence="2 3">AS_MEX2019</strain>
        <tissue evidence="2">Muscle</tissue>
    </source>
</reference>
<dbReference type="Proteomes" id="UP001469553">
    <property type="component" value="Unassembled WGS sequence"/>
</dbReference>
<keyword evidence="1" id="KW-1133">Transmembrane helix</keyword>
<keyword evidence="1" id="KW-0812">Transmembrane</keyword>
<protein>
    <submittedName>
        <fullName evidence="2">Uncharacterized protein</fullName>
    </submittedName>
</protein>
<evidence type="ECO:0000313" key="2">
    <source>
        <dbReference type="EMBL" id="MEQ2297544.1"/>
    </source>
</evidence>
<dbReference type="EMBL" id="JAHRIP010043033">
    <property type="protein sequence ID" value="MEQ2297544.1"/>
    <property type="molecule type" value="Genomic_DNA"/>
</dbReference>
<proteinExistence type="predicted"/>
<organism evidence="2 3">
    <name type="scientific">Ameca splendens</name>
    <dbReference type="NCBI Taxonomy" id="208324"/>
    <lineage>
        <taxon>Eukaryota</taxon>
        <taxon>Metazoa</taxon>
        <taxon>Chordata</taxon>
        <taxon>Craniata</taxon>
        <taxon>Vertebrata</taxon>
        <taxon>Euteleostomi</taxon>
        <taxon>Actinopterygii</taxon>
        <taxon>Neopterygii</taxon>
        <taxon>Teleostei</taxon>
        <taxon>Neoteleostei</taxon>
        <taxon>Acanthomorphata</taxon>
        <taxon>Ovalentaria</taxon>
        <taxon>Atherinomorphae</taxon>
        <taxon>Cyprinodontiformes</taxon>
        <taxon>Goodeidae</taxon>
        <taxon>Ameca</taxon>
    </lineage>
</organism>
<keyword evidence="1" id="KW-0472">Membrane</keyword>
<sequence>MYSFSCSTVRYFVLNNAPHIYKGRPGLLYCEPRCCNTVQIVAWHRLTEITGLKKTLLGWQHMLLQNQYVPFSINGTFTDVQVIYALVANTPQYHHRCWLLNFALITIWMVLFLFGLEDMR</sequence>
<name>A0ABV0YV62_9TELE</name>
<accession>A0ABV0YV62</accession>
<comment type="caution">
    <text evidence="2">The sequence shown here is derived from an EMBL/GenBank/DDBJ whole genome shotgun (WGS) entry which is preliminary data.</text>
</comment>
<feature type="transmembrane region" description="Helical" evidence="1">
    <location>
        <begin position="98"/>
        <end position="116"/>
    </location>
</feature>
<evidence type="ECO:0000256" key="1">
    <source>
        <dbReference type="SAM" id="Phobius"/>
    </source>
</evidence>
<keyword evidence="3" id="KW-1185">Reference proteome</keyword>